<dbReference type="EMBL" id="JAWLIP010000003">
    <property type="protein sequence ID" value="MDV6226295.1"/>
    <property type="molecule type" value="Genomic_DNA"/>
</dbReference>
<evidence type="ECO:0000313" key="1">
    <source>
        <dbReference type="EMBL" id="MDV6226295.1"/>
    </source>
</evidence>
<organism evidence="1 2">
    <name type="scientific">Nitratireductor aquimarinus</name>
    <dbReference type="NCBI Taxonomy" id="889300"/>
    <lineage>
        <taxon>Bacteria</taxon>
        <taxon>Pseudomonadati</taxon>
        <taxon>Pseudomonadota</taxon>
        <taxon>Alphaproteobacteria</taxon>
        <taxon>Hyphomicrobiales</taxon>
        <taxon>Phyllobacteriaceae</taxon>
        <taxon>Nitratireductor</taxon>
    </lineage>
</organism>
<protein>
    <submittedName>
        <fullName evidence="1">Head decoration protein</fullName>
    </submittedName>
</protein>
<comment type="caution">
    <text evidence="1">The sequence shown here is derived from an EMBL/GenBank/DDBJ whole genome shotgun (WGS) entry which is preliminary data.</text>
</comment>
<dbReference type="InterPro" id="IPR004195">
    <property type="entry name" value="Head_decoration_D"/>
</dbReference>
<dbReference type="RefSeq" id="WP_113154776.1">
    <property type="nucleotide sequence ID" value="NZ_JAWLIP010000003.1"/>
</dbReference>
<dbReference type="Pfam" id="PF02924">
    <property type="entry name" value="HDPD"/>
    <property type="match status" value="1"/>
</dbReference>
<dbReference type="Proteomes" id="UP001185659">
    <property type="component" value="Unassembled WGS sequence"/>
</dbReference>
<name>A0ABU4AJA3_9HYPH</name>
<proteinExistence type="predicted"/>
<reference evidence="1 2" key="1">
    <citation type="submission" date="2023-10" db="EMBL/GenBank/DDBJ databases">
        <authorList>
            <person name="Venkata Ramana C."/>
            <person name="Sasikala C."/>
            <person name="Dhurka M."/>
        </authorList>
    </citation>
    <scope>NUCLEOTIDE SEQUENCE [LARGE SCALE GENOMIC DNA]</scope>
    <source>
        <strain evidence="1 2">KCTC 32151</strain>
    </source>
</reference>
<sequence>MNTATFAPNDLLVSDIPVVTRNITLTGGAYERGTVLGRITASDKYTISEAGAADGSEVPALVLAFDADASGGDVDAAAYASAGLDASKLTFGAGHDADSVEAAFRAADASLFVRKLA</sequence>
<evidence type="ECO:0000313" key="2">
    <source>
        <dbReference type="Proteomes" id="UP001185659"/>
    </source>
</evidence>
<keyword evidence="2" id="KW-1185">Reference proteome</keyword>
<dbReference type="Gene3D" id="2.40.300.10">
    <property type="entry name" value="Head decoration protein D"/>
    <property type="match status" value="1"/>
</dbReference>
<gene>
    <name evidence="1" type="ORF">R2G56_08355</name>
</gene>
<accession>A0ABU4AJA3</accession>